<feature type="transmembrane region" description="Helical" evidence="7">
    <location>
        <begin position="472"/>
        <end position="492"/>
    </location>
</feature>
<dbReference type="Pfam" id="PF13567">
    <property type="entry name" value="DUF4131"/>
    <property type="match status" value="1"/>
</dbReference>
<dbReference type="GO" id="GO:0005886">
    <property type="term" value="C:plasma membrane"/>
    <property type="evidence" value="ECO:0007669"/>
    <property type="project" value="UniProtKB-SubCell"/>
</dbReference>
<evidence type="ECO:0000256" key="3">
    <source>
        <dbReference type="ARBA" id="ARBA00022692"/>
    </source>
</evidence>
<comment type="subcellular location">
    <subcellularLocation>
        <location evidence="1">Cell membrane</location>
        <topology evidence="1">Multi-pass membrane protein</topology>
    </subcellularLocation>
</comment>
<feature type="transmembrane region" description="Helical" evidence="7">
    <location>
        <begin position="267"/>
        <end position="293"/>
    </location>
</feature>
<dbReference type="PANTHER" id="PTHR30619">
    <property type="entry name" value="DNA INTERNALIZATION/COMPETENCE PROTEIN COMEC/REC2"/>
    <property type="match status" value="1"/>
</dbReference>
<dbReference type="STRING" id="370622.LA66_12855"/>
<dbReference type="NCBIfam" id="TIGR00360">
    <property type="entry name" value="ComEC_N-term"/>
    <property type="match status" value="1"/>
</dbReference>
<evidence type="ECO:0000259" key="8">
    <source>
        <dbReference type="Pfam" id="PF03772"/>
    </source>
</evidence>
<feature type="transmembrane region" description="Helical" evidence="7">
    <location>
        <begin position="504"/>
        <end position="525"/>
    </location>
</feature>
<keyword evidence="4 7" id="KW-1133">Transmembrane helix</keyword>
<proteinExistence type="predicted"/>
<dbReference type="InterPro" id="IPR025405">
    <property type="entry name" value="DUF4131"/>
</dbReference>
<organism evidence="10 11">
    <name type="scientific">Aureimonas altamirensis</name>
    <dbReference type="NCBI Taxonomy" id="370622"/>
    <lineage>
        <taxon>Bacteria</taxon>
        <taxon>Pseudomonadati</taxon>
        <taxon>Pseudomonadota</taxon>
        <taxon>Alphaproteobacteria</taxon>
        <taxon>Hyphomicrobiales</taxon>
        <taxon>Aurantimonadaceae</taxon>
        <taxon>Aureimonas</taxon>
    </lineage>
</organism>
<feature type="region of interest" description="Disordered" evidence="6">
    <location>
        <begin position="701"/>
        <end position="729"/>
    </location>
</feature>
<feature type="domain" description="ComEC/Rec2-related protein" evidence="8">
    <location>
        <begin position="243"/>
        <end position="522"/>
    </location>
</feature>
<evidence type="ECO:0000256" key="6">
    <source>
        <dbReference type="SAM" id="MobiDB-lite"/>
    </source>
</evidence>
<feature type="transmembrane region" description="Helical" evidence="7">
    <location>
        <begin position="40"/>
        <end position="59"/>
    </location>
</feature>
<evidence type="ECO:0000256" key="1">
    <source>
        <dbReference type="ARBA" id="ARBA00004651"/>
    </source>
</evidence>
<dbReference type="InterPro" id="IPR052159">
    <property type="entry name" value="Competence_DNA_uptake"/>
</dbReference>
<evidence type="ECO:0000313" key="11">
    <source>
        <dbReference type="Proteomes" id="UP000030826"/>
    </source>
</evidence>
<dbReference type="InterPro" id="IPR004477">
    <property type="entry name" value="ComEC_N"/>
</dbReference>
<keyword evidence="3 7" id="KW-0812">Transmembrane</keyword>
<evidence type="ECO:0000256" key="5">
    <source>
        <dbReference type="ARBA" id="ARBA00023136"/>
    </source>
</evidence>
<dbReference type="Proteomes" id="UP000030826">
    <property type="component" value="Unassembled WGS sequence"/>
</dbReference>
<dbReference type="RefSeq" id="WP_039193716.1">
    <property type="nucleotide sequence ID" value="NZ_JRFJ01000003.1"/>
</dbReference>
<evidence type="ECO:0000256" key="2">
    <source>
        <dbReference type="ARBA" id="ARBA00022475"/>
    </source>
</evidence>
<feature type="compositionally biased region" description="Pro residues" evidence="6">
    <location>
        <begin position="719"/>
        <end position="729"/>
    </location>
</feature>
<protein>
    <submittedName>
        <fullName evidence="10">Uncharacterized protein</fullName>
    </submittedName>
</protein>
<feature type="transmembrane region" description="Helical" evidence="7">
    <location>
        <begin position="375"/>
        <end position="395"/>
    </location>
</feature>
<feature type="transmembrane region" description="Helical" evidence="7">
    <location>
        <begin position="305"/>
        <end position="327"/>
    </location>
</feature>
<evidence type="ECO:0000256" key="7">
    <source>
        <dbReference type="SAM" id="Phobius"/>
    </source>
</evidence>
<evidence type="ECO:0000259" key="9">
    <source>
        <dbReference type="Pfam" id="PF13567"/>
    </source>
</evidence>
<feature type="domain" description="DUF4131" evidence="9">
    <location>
        <begin position="41"/>
        <end position="181"/>
    </location>
</feature>
<keyword evidence="2" id="KW-1003">Cell membrane</keyword>
<dbReference type="EMBL" id="JRFJ01000003">
    <property type="protein sequence ID" value="KHJ54343.1"/>
    <property type="molecule type" value="Genomic_DNA"/>
</dbReference>
<feature type="transmembrane region" description="Helical" evidence="7">
    <location>
        <begin position="407"/>
        <end position="429"/>
    </location>
</feature>
<gene>
    <name evidence="10" type="ORF">LA66_12855</name>
</gene>
<dbReference type="AlphaFoldDB" id="A0A0B1Q0P3"/>
<feature type="transmembrane region" description="Helical" evidence="7">
    <location>
        <begin position="12"/>
        <end position="34"/>
    </location>
</feature>
<accession>A0A0B1Q0P3</accession>
<keyword evidence="5 7" id="KW-0472">Membrane</keyword>
<name>A0A0B1Q0P3_9HYPH</name>
<comment type="caution">
    <text evidence="10">The sequence shown here is derived from an EMBL/GenBank/DDBJ whole genome shotgun (WGS) entry which is preliminary data.</text>
</comment>
<feature type="transmembrane region" description="Helical" evidence="7">
    <location>
        <begin position="435"/>
        <end position="460"/>
    </location>
</feature>
<feature type="transmembrane region" description="Helical" evidence="7">
    <location>
        <begin position="348"/>
        <end position="369"/>
    </location>
</feature>
<sequence length="729" mass="76739">MSRLRSALEREASARTSIHFVPPGLIVAIAVFYAADLRISPPYCLAICVAALAALHVANRASPLTRGALRALLALGCTFASGQLLCHLELARTPTTILSGGATVFVTGRVAMREADENGKMRYVVVLAATERPVLSRPPQRIRIAVSSRHEPIPIGGIYRGLVRLGPPSGPAFPDGYDFAFGAFFDGVGAYGFSLGAPDTVPRETPSLLSERFAEWLVGLRVDMSQRIRAVLPGAEGAVAAALISGERTGIPDDIDAIFRITGLSHVLSISGFHMVLVAGFVMAAVRSLLVLVPPNLLPVPPRKAGAVAALMATTSYMAIAGPNVATERSYIMIAIMLAAVLVEKPALTLRNVTLAAIAVLAIAPHAALTASFQMSFAATAALVGLAAVLTRRWQTPHGEEKRLRPLAWLAVACIASAVAGAATAPYGLYHFQRLAPYGILANVATMPLFSFWVMPAALASALTMPFGLDAPFLHVMGWGLSMVFVVTRFLAETFPDQGGMALPAASLIALSLALFLACFMASALRWLALPAAIVGAYLAVGGQAPPDILIFEDGMKVALIAPGGLAHLGKRPGRFIADQWERRYGPPDADGPIPCAPPSCQLATASGIRLAWTDSIEETDRLCAQADLVIVARALRRGRCPNGGATLVTLRSLRRTGSLAISRGDGGKLVLTPSIPADPQEWNVHRLAAWPEYWKKGGEAQIDGTAEKTVSNAVSDPPAAPVPAHGPN</sequence>
<reference evidence="10 11" key="1">
    <citation type="submission" date="2014-09" db="EMBL/GenBank/DDBJ databases">
        <title>Isolation and characterization of Aurantimonas altamirensis ON-56566 from clinical sample following a dog bite.</title>
        <authorList>
            <person name="Eshaghi A."/>
            <person name="Li A."/>
            <person name="Shahinas D."/>
            <person name="Bahn P."/>
            <person name="Kus J.V."/>
            <person name="Patel S.N."/>
        </authorList>
    </citation>
    <scope>NUCLEOTIDE SEQUENCE [LARGE SCALE GENOMIC DNA]</scope>
    <source>
        <strain evidence="10 11">ON-56566</strain>
    </source>
</reference>
<dbReference type="PANTHER" id="PTHR30619:SF1">
    <property type="entry name" value="RECOMBINATION PROTEIN 2"/>
    <property type="match status" value="1"/>
</dbReference>
<evidence type="ECO:0000313" key="10">
    <source>
        <dbReference type="EMBL" id="KHJ54343.1"/>
    </source>
</evidence>
<evidence type="ECO:0000256" key="4">
    <source>
        <dbReference type="ARBA" id="ARBA00022989"/>
    </source>
</evidence>
<dbReference type="Pfam" id="PF03772">
    <property type="entry name" value="Competence"/>
    <property type="match status" value="1"/>
</dbReference>